<evidence type="ECO:0000256" key="2">
    <source>
        <dbReference type="SAM" id="SignalP"/>
    </source>
</evidence>
<feature type="signal peptide" evidence="2">
    <location>
        <begin position="1"/>
        <end position="16"/>
    </location>
</feature>
<reference evidence="3 4" key="1">
    <citation type="journal article" date="2011" name="J. Biotechnol.">
        <title>High-quality genome sequence of Pichia pastoris CBS7435.</title>
        <authorList>
            <person name="Kuberl A."/>
            <person name="Schneider J."/>
            <person name="Thallinger G.G."/>
            <person name="Anderl I."/>
            <person name="Wibberg D."/>
            <person name="Hajek T."/>
            <person name="Jaenicke S."/>
            <person name="Brinkrolf K."/>
            <person name="Goesmann A."/>
            <person name="Szczepanowski R."/>
            <person name="Puhler A."/>
            <person name="Schwab H."/>
            <person name="Glieder A."/>
            <person name="Pichler H."/>
        </authorList>
    </citation>
    <scope>NUCLEOTIDE SEQUENCE [LARGE SCALE GENOMIC DNA]</scope>
    <source>
        <strain evidence="4">ATCC 76273 / CBS 7435 / CECT 11047 / NRRL Y-11430 / Wegner 21-1</strain>
    </source>
</reference>
<sequence length="251" mass="27246">MNLISPLLLVIALAYAEDPVYKADSLLEHAMFQSGENLGLQLGSPASVVTVYVTRTETLTVTEAPWTTTTSSLSHHTKTEDSTLTWSLESPLSSVKNSTDCPEDQPKTLVGSTTGQWIETTTPYPTHSSEHLISSKTGYSTDLTSTYSSIHSTEPPSLSHPKKTYTEETFTETHTSHGSYSSASSSIYKNDQVPKNSTAPWSYQVRPTPVVVDEDFPDLLDVPNSANPPTSFRLVSLLGLPLILAIGLLTL</sequence>
<gene>
    <name evidence="3" type="ordered locus">PP7435_Chr1-1046</name>
</gene>
<evidence type="ECO:0000313" key="3">
    <source>
        <dbReference type="EMBL" id="SCV11889.1"/>
    </source>
</evidence>
<reference evidence="3 4" key="2">
    <citation type="journal article" date="2016" name="FEMS Yeast Res.">
        <title>Curation of the genome annotation of Pichia pastoris (Komagataella phaffii) CBS7435 from gene level to protein function.</title>
        <authorList>
            <person name="Valli M."/>
            <person name="Tatto N.E."/>
            <person name="Peymann A."/>
            <person name="Gruber C."/>
            <person name="Landes N."/>
            <person name="Ekker H."/>
            <person name="Thallinger G.G."/>
            <person name="Mattanovich D."/>
            <person name="Gasser B."/>
            <person name="Graf A.B."/>
        </authorList>
    </citation>
    <scope>GENOME REANNOTATION</scope>
    <source>
        <strain evidence="3 4">ATCC 76273 / CBS 7435 / CECT 11047 / NRRL Y-11430 / Wegner 21-1</strain>
    </source>
</reference>
<organism evidence="3 4">
    <name type="scientific">Komagataella phaffii (strain ATCC 76273 / CBS 7435 / CECT 11047 / NRRL Y-11430 / Wegner 21-1)</name>
    <name type="common">Yeast</name>
    <name type="synonym">Pichia pastoris</name>
    <dbReference type="NCBI Taxonomy" id="981350"/>
    <lineage>
        <taxon>Eukaryota</taxon>
        <taxon>Fungi</taxon>
        <taxon>Dikarya</taxon>
        <taxon>Ascomycota</taxon>
        <taxon>Saccharomycotina</taxon>
        <taxon>Pichiomycetes</taxon>
        <taxon>Pichiales</taxon>
        <taxon>Pichiaceae</taxon>
        <taxon>Komagataella</taxon>
    </lineage>
</organism>
<feature type="region of interest" description="Disordered" evidence="1">
    <location>
        <begin position="146"/>
        <end position="187"/>
    </location>
</feature>
<feature type="compositionally biased region" description="Polar residues" evidence="1">
    <location>
        <begin position="146"/>
        <end position="156"/>
    </location>
</feature>
<keyword evidence="2" id="KW-0732">Signal</keyword>
<evidence type="ECO:0000313" key="4">
    <source>
        <dbReference type="Proteomes" id="UP000006853"/>
    </source>
</evidence>
<evidence type="ECO:0000256" key="1">
    <source>
        <dbReference type="SAM" id="MobiDB-lite"/>
    </source>
</evidence>
<feature type="region of interest" description="Disordered" evidence="1">
    <location>
        <begin position="93"/>
        <end position="133"/>
    </location>
</feature>
<feature type="compositionally biased region" description="Polar residues" evidence="1">
    <location>
        <begin position="110"/>
        <end position="133"/>
    </location>
</feature>
<dbReference type="EMBL" id="FR839628">
    <property type="protein sequence ID" value="SCV11889.1"/>
    <property type="molecule type" value="Genomic_DNA"/>
</dbReference>
<accession>A0A1G4KPE7</accession>
<name>A0A1G4KPE7_KOMPC</name>
<dbReference type="AlphaFoldDB" id="A0A1G4KPE7"/>
<proteinExistence type="predicted"/>
<keyword evidence="4" id="KW-1185">Reference proteome</keyword>
<feature type="compositionally biased region" description="Low complexity" evidence="1">
    <location>
        <begin position="172"/>
        <end position="186"/>
    </location>
</feature>
<feature type="chain" id="PRO_5030027222" evidence="2">
    <location>
        <begin position="17"/>
        <end position="251"/>
    </location>
</feature>
<protein>
    <submittedName>
        <fullName evidence="3">Uncharacterized protein</fullName>
    </submittedName>
</protein>
<dbReference type="Proteomes" id="UP000006853">
    <property type="component" value="Chromosome 1"/>
</dbReference>